<dbReference type="InterPro" id="IPR018020">
    <property type="entry name" value="OHCU_decarboxylase"/>
</dbReference>
<feature type="domain" description="Oxo-4-hydroxy-4-carboxy-5-ureidoimidazoline decarboxylase" evidence="3">
    <location>
        <begin position="142"/>
        <end position="210"/>
    </location>
</feature>
<keyword evidence="5" id="KW-1185">Reference proteome</keyword>
<gene>
    <name evidence="4" type="ORF">GCM10009544_30530</name>
</gene>
<feature type="compositionally biased region" description="Basic and acidic residues" evidence="2">
    <location>
        <begin position="54"/>
        <end position="69"/>
    </location>
</feature>
<name>A0ABP3JWS8_9ACTN</name>
<evidence type="ECO:0000259" key="3">
    <source>
        <dbReference type="Pfam" id="PF09349"/>
    </source>
</evidence>
<organism evidence="4 5">
    <name type="scientific">Streptomyces stramineus</name>
    <dbReference type="NCBI Taxonomy" id="173861"/>
    <lineage>
        <taxon>Bacteria</taxon>
        <taxon>Bacillati</taxon>
        <taxon>Actinomycetota</taxon>
        <taxon>Actinomycetes</taxon>
        <taxon>Kitasatosporales</taxon>
        <taxon>Streptomycetaceae</taxon>
        <taxon>Streptomyces</taxon>
    </lineage>
</organism>
<feature type="region of interest" description="Disordered" evidence="2">
    <location>
        <begin position="1"/>
        <end position="71"/>
    </location>
</feature>
<dbReference type="Gene3D" id="1.10.3330.10">
    <property type="entry name" value="Oxo-4-hydroxy-4-carboxy-5-ureidoimidazoline decarboxylase"/>
    <property type="match status" value="1"/>
</dbReference>
<dbReference type="Proteomes" id="UP001499895">
    <property type="component" value="Unassembled WGS sequence"/>
</dbReference>
<dbReference type="SUPFAM" id="SSF158694">
    <property type="entry name" value="UraD-Like"/>
    <property type="match status" value="1"/>
</dbReference>
<dbReference type="InterPro" id="IPR036778">
    <property type="entry name" value="OHCU_decarboxylase_sf"/>
</dbReference>
<dbReference type="RefSeq" id="WP_344090564.1">
    <property type="nucleotide sequence ID" value="NZ_BAAAHB010000029.1"/>
</dbReference>
<evidence type="ECO:0000313" key="4">
    <source>
        <dbReference type="EMBL" id="GAA0466155.1"/>
    </source>
</evidence>
<evidence type="ECO:0000256" key="1">
    <source>
        <dbReference type="ARBA" id="ARBA00022631"/>
    </source>
</evidence>
<proteinExistence type="predicted"/>
<reference evidence="5" key="1">
    <citation type="journal article" date="2019" name="Int. J. Syst. Evol. Microbiol.">
        <title>The Global Catalogue of Microorganisms (GCM) 10K type strain sequencing project: providing services to taxonomists for standard genome sequencing and annotation.</title>
        <authorList>
            <consortium name="The Broad Institute Genomics Platform"/>
            <consortium name="The Broad Institute Genome Sequencing Center for Infectious Disease"/>
            <person name="Wu L."/>
            <person name="Ma J."/>
        </authorList>
    </citation>
    <scope>NUCLEOTIDE SEQUENCE [LARGE SCALE GENOMIC DNA]</scope>
    <source>
        <strain evidence="5">JCM 10649</strain>
    </source>
</reference>
<sequence length="230" mass="24052">MRRYGGGPVRRLPRLSPDLPARRSTRARHSTFRPVPGCFGPETAAPAGSLPRRSPKETPLHGPERHGLDRLNSAAPGAAEAALLACCGSRRWARHLAAHRPYPDLGTLLAAADRALRGLAPAELAEALADETGPAALASHPVLRRAHAAYESRFGHVFVLCPDGPGTGSGAGRPPARVLAALRARLSRTVAEEAAVTAAELARLALGRLARLASDTPCTRDHALPGPHGG</sequence>
<evidence type="ECO:0000313" key="5">
    <source>
        <dbReference type="Proteomes" id="UP001499895"/>
    </source>
</evidence>
<evidence type="ECO:0000256" key="2">
    <source>
        <dbReference type="SAM" id="MobiDB-lite"/>
    </source>
</evidence>
<protein>
    <recommendedName>
        <fullName evidence="3">Oxo-4-hydroxy-4-carboxy-5-ureidoimidazoline decarboxylase domain-containing protein</fullName>
    </recommendedName>
</protein>
<feature type="domain" description="Oxo-4-hydroxy-4-carboxy-5-ureidoimidazoline decarboxylase" evidence="3">
    <location>
        <begin position="72"/>
        <end position="129"/>
    </location>
</feature>
<accession>A0ABP3JWS8</accession>
<dbReference type="EMBL" id="BAAAHB010000029">
    <property type="protein sequence ID" value="GAA0466155.1"/>
    <property type="molecule type" value="Genomic_DNA"/>
</dbReference>
<comment type="caution">
    <text evidence="4">The sequence shown here is derived from an EMBL/GenBank/DDBJ whole genome shotgun (WGS) entry which is preliminary data.</text>
</comment>
<dbReference type="NCBIfam" id="NF010372">
    <property type="entry name" value="PRK13798.1"/>
    <property type="match status" value="1"/>
</dbReference>
<keyword evidence="1" id="KW-0659">Purine metabolism</keyword>
<dbReference type="Pfam" id="PF09349">
    <property type="entry name" value="OHCU_decarbox"/>
    <property type="match status" value="2"/>
</dbReference>